<accession>A0AAV5KGK3</accession>
<dbReference type="Proteomes" id="UP001054252">
    <property type="component" value="Unassembled WGS sequence"/>
</dbReference>
<organism evidence="3 4">
    <name type="scientific">Rubroshorea leprosula</name>
    <dbReference type="NCBI Taxonomy" id="152421"/>
    <lineage>
        <taxon>Eukaryota</taxon>
        <taxon>Viridiplantae</taxon>
        <taxon>Streptophyta</taxon>
        <taxon>Embryophyta</taxon>
        <taxon>Tracheophyta</taxon>
        <taxon>Spermatophyta</taxon>
        <taxon>Magnoliopsida</taxon>
        <taxon>eudicotyledons</taxon>
        <taxon>Gunneridae</taxon>
        <taxon>Pentapetalae</taxon>
        <taxon>rosids</taxon>
        <taxon>malvids</taxon>
        <taxon>Malvales</taxon>
        <taxon>Dipterocarpaceae</taxon>
        <taxon>Rubroshorea</taxon>
    </lineage>
</organism>
<dbReference type="InterPro" id="IPR003347">
    <property type="entry name" value="JmjC_dom"/>
</dbReference>
<dbReference type="Pfam" id="PF02373">
    <property type="entry name" value="JmjC"/>
    <property type="match status" value="1"/>
</dbReference>
<evidence type="ECO:0000313" key="3">
    <source>
        <dbReference type="EMBL" id="GKV23712.1"/>
    </source>
</evidence>
<keyword evidence="4" id="KW-1185">Reference proteome</keyword>
<gene>
    <name evidence="3" type="ORF">SLEP1_g33411</name>
</gene>
<dbReference type="EMBL" id="BPVZ01000064">
    <property type="protein sequence ID" value="GKV23712.1"/>
    <property type="molecule type" value="Genomic_DNA"/>
</dbReference>
<comment type="caution">
    <text evidence="3">The sequence shown here is derived from an EMBL/GenBank/DDBJ whole genome shotgun (WGS) entry which is preliminary data.</text>
</comment>
<dbReference type="AlphaFoldDB" id="A0AAV5KGK3"/>
<keyword evidence="1" id="KW-0472">Membrane</keyword>
<evidence type="ECO:0000259" key="2">
    <source>
        <dbReference type="Pfam" id="PF02373"/>
    </source>
</evidence>
<evidence type="ECO:0000313" key="4">
    <source>
        <dbReference type="Proteomes" id="UP001054252"/>
    </source>
</evidence>
<dbReference type="Gene3D" id="2.60.120.650">
    <property type="entry name" value="Cupin"/>
    <property type="match status" value="1"/>
</dbReference>
<sequence length="78" mass="9349">MHSYAKSYCPIQNGVQGICFLYSFSILKFYSCIFWFFHFKLVQNVGEFVVTFLRAYHAGFSHMSCLHFLYTFYLLLEF</sequence>
<feature type="transmembrane region" description="Helical" evidence="1">
    <location>
        <begin position="58"/>
        <end position="76"/>
    </location>
</feature>
<name>A0AAV5KGK3_9ROSI</name>
<protein>
    <recommendedName>
        <fullName evidence="2">JmjC domain-containing protein</fullName>
    </recommendedName>
</protein>
<proteinExistence type="predicted"/>
<feature type="transmembrane region" description="Helical" evidence="1">
    <location>
        <begin position="20"/>
        <end position="38"/>
    </location>
</feature>
<keyword evidence="1" id="KW-0812">Transmembrane</keyword>
<evidence type="ECO:0000256" key="1">
    <source>
        <dbReference type="SAM" id="Phobius"/>
    </source>
</evidence>
<keyword evidence="1" id="KW-1133">Transmembrane helix</keyword>
<reference evidence="3 4" key="1">
    <citation type="journal article" date="2021" name="Commun. Biol.">
        <title>The genome of Shorea leprosula (Dipterocarpaceae) highlights the ecological relevance of drought in aseasonal tropical rainforests.</title>
        <authorList>
            <person name="Ng K.K.S."/>
            <person name="Kobayashi M.J."/>
            <person name="Fawcett J.A."/>
            <person name="Hatakeyama M."/>
            <person name="Paape T."/>
            <person name="Ng C.H."/>
            <person name="Ang C.C."/>
            <person name="Tnah L.H."/>
            <person name="Lee C.T."/>
            <person name="Nishiyama T."/>
            <person name="Sese J."/>
            <person name="O'Brien M.J."/>
            <person name="Copetti D."/>
            <person name="Mohd Noor M.I."/>
            <person name="Ong R.C."/>
            <person name="Putra M."/>
            <person name="Sireger I.Z."/>
            <person name="Indrioko S."/>
            <person name="Kosugi Y."/>
            <person name="Izuno A."/>
            <person name="Isagi Y."/>
            <person name="Lee S.L."/>
            <person name="Shimizu K.K."/>
        </authorList>
    </citation>
    <scope>NUCLEOTIDE SEQUENCE [LARGE SCALE GENOMIC DNA]</scope>
    <source>
        <strain evidence="3">214</strain>
    </source>
</reference>
<feature type="domain" description="JmjC" evidence="2">
    <location>
        <begin position="40"/>
        <end position="68"/>
    </location>
</feature>